<dbReference type="PANTHER" id="PTHR30273">
    <property type="entry name" value="PERIPLASMIC SIGNAL SENSOR AND SIGMA FACTOR ACTIVATOR FECR-RELATED"/>
    <property type="match status" value="1"/>
</dbReference>
<keyword evidence="3" id="KW-0812">Transmembrane</keyword>
<dbReference type="RefSeq" id="WP_310235329.1">
    <property type="nucleotide sequence ID" value="NZ_JAVDUP010000010.1"/>
</dbReference>
<keyword evidence="4" id="KW-1185">Reference proteome</keyword>
<name>A0ABU1SXU0_9HYPH</name>
<dbReference type="PANTHER" id="PTHR30273:SF2">
    <property type="entry name" value="PROTEIN FECR"/>
    <property type="match status" value="1"/>
</dbReference>
<dbReference type="Gene3D" id="3.55.50.30">
    <property type="match status" value="1"/>
</dbReference>
<sequence>MNEDATDPTVMEALEWFVRMRDDKVTAAERQAFEAWLAADEAHAEAWKHAQALWARFDIMQPEFDRLRRGPPLLSRRNFILGSVAMIGGLGGLFAIDQTGLFAEHKTDIGERRTISLPDGSTVELGSYSALSTHFSEMERRVELYRGEGFFDVSHDPARAFLVSAGDGTTQALGTKFDIKFVDDLVTVAVSEHAVQVQGRRFSDLRLEEGWQVSYGRDGLGQPTEASLDTVEAWRSDRIIFQDVPLRRVLAELERYRRGRIILMDSSIGDIPVTAIFQTARTESALQTIADTLGVRLLNAANYVTLVYRAG</sequence>
<dbReference type="Gene3D" id="2.60.120.1440">
    <property type="match status" value="1"/>
</dbReference>
<feature type="domain" description="FecR protein" evidence="1">
    <location>
        <begin position="105"/>
        <end position="195"/>
    </location>
</feature>
<protein>
    <submittedName>
        <fullName evidence="3">Transmembrane sensor</fullName>
    </submittedName>
</protein>
<dbReference type="Pfam" id="PF04773">
    <property type="entry name" value="FecR"/>
    <property type="match status" value="1"/>
</dbReference>
<feature type="domain" description="FecR N-terminal" evidence="2">
    <location>
        <begin position="12"/>
        <end position="53"/>
    </location>
</feature>
<dbReference type="Pfam" id="PF16220">
    <property type="entry name" value="DUF4880"/>
    <property type="match status" value="1"/>
</dbReference>
<dbReference type="PIRSF" id="PIRSF018266">
    <property type="entry name" value="FecR"/>
    <property type="match status" value="1"/>
</dbReference>
<gene>
    <name evidence="3" type="ORF">J2W52_005432</name>
</gene>
<organism evidence="3 4">
    <name type="scientific">Rhizobium miluonense</name>
    <dbReference type="NCBI Taxonomy" id="411945"/>
    <lineage>
        <taxon>Bacteria</taxon>
        <taxon>Pseudomonadati</taxon>
        <taxon>Pseudomonadota</taxon>
        <taxon>Alphaproteobacteria</taxon>
        <taxon>Hyphomicrobiales</taxon>
        <taxon>Rhizobiaceae</taxon>
        <taxon>Rhizobium/Agrobacterium group</taxon>
        <taxon>Rhizobium</taxon>
    </lineage>
</organism>
<dbReference type="InterPro" id="IPR012373">
    <property type="entry name" value="Ferrdict_sens_TM"/>
</dbReference>
<accession>A0ABU1SXU0</accession>
<dbReference type="InterPro" id="IPR032623">
    <property type="entry name" value="FecR_N"/>
</dbReference>
<dbReference type="Proteomes" id="UP001250791">
    <property type="component" value="Unassembled WGS sequence"/>
</dbReference>
<proteinExistence type="predicted"/>
<keyword evidence="3" id="KW-0472">Membrane</keyword>
<comment type="caution">
    <text evidence="3">The sequence shown here is derived from an EMBL/GenBank/DDBJ whole genome shotgun (WGS) entry which is preliminary data.</text>
</comment>
<evidence type="ECO:0000313" key="4">
    <source>
        <dbReference type="Proteomes" id="UP001250791"/>
    </source>
</evidence>
<dbReference type="EMBL" id="JAVDUP010000010">
    <property type="protein sequence ID" value="MDR6903799.1"/>
    <property type="molecule type" value="Genomic_DNA"/>
</dbReference>
<evidence type="ECO:0000259" key="1">
    <source>
        <dbReference type="Pfam" id="PF04773"/>
    </source>
</evidence>
<evidence type="ECO:0000259" key="2">
    <source>
        <dbReference type="Pfam" id="PF16220"/>
    </source>
</evidence>
<evidence type="ECO:0000313" key="3">
    <source>
        <dbReference type="EMBL" id="MDR6903799.1"/>
    </source>
</evidence>
<dbReference type="InterPro" id="IPR006860">
    <property type="entry name" value="FecR"/>
</dbReference>
<reference evidence="3 4" key="1">
    <citation type="submission" date="2023-07" db="EMBL/GenBank/DDBJ databases">
        <title>Sorghum-associated microbial communities from plants grown in Nebraska, USA.</title>
        <authorList>
            <person name="Schachtman D."/>
        </authorList>
    </citation>
    <scope>NUCLEOTIDE SEQUENCE [LARGE SCALE GENOMIC DNA]</scope>
    <source>
        <strain evidence="3 4">3199</strain>
    </source>
</reference>